<evidence type="ECO:0000313" key="1">
    <source>
        <dbReference type="EMBL" id="MFC5772115.1"/>
    </source>
</evidence>
<name>A0ABW1AXP2_9RHOO</name>
<dbReference type="EMBL" id="JBHSOG010000103">
    <property type="protein sequence ID" value="MFC5772115.1"/>
    <property type="molecule type" value="Genomic_DNA"/>
</dbReference>
<organism evidence="1 2">
    <name type="scientific">Thauera sinica</name>
    <dbReference type="NCBI Taxonomy" id="2665146"/>
    <lineage>
        <taxon>Bacteria</taxon>
        <taxon>Pseudomonadati</taxon>
        <taxon>Pseudomonadota</taxon>
        <taxon>Betaproteobacteria</taxon>
        <taxon>Rhodocyclales</taxon>
        <taxon>Zoogloeaceae</taxon>
        <taxon>Thauera</taxon>
    </lineage>
</organism>
<keyword evidence="2" id="KW-1185">Reference proteome</keyword>
<accession>A0ABW1AXP2</accession>
<reference evidence="2" key="1">
    <citation type="journal article" date="2019" name="Int. J. Syst. Evol. Microbiol.">
        <title>The Global Catalogue of Microorganisms (GCM) 10K type strain sequencing project: providing services to taxonomists for standard genome sequencing and annotation.</title>
        <authorList>
            <consortium name="The Broad Institute Genomics Platform"/>
            <consortium name="The Broad Institute Genome Sequencing Center for Infectious Disease"/>
            <person name="Wu L."/>
            <person name="Ma J."/>
        </authorList>
    </citation>
    <scope>NUCLEOTIDE SEQUENCE [LARGE SCALE GENOMIC DNA]</scope>
    <source>
        <strain evidence="2">SHR3</strain>
    </source>
</reference>
<proteinExistence type="predicted"/>
<comment type="caution">
    <text evidence="1">The sequence shown here is derived from an EMBL/GenBank/DDBJ whole genome shotgun (WGS) entry which is preliminary data.</text>
</comment>
<sequence length="175" mass="19749">MHAPTDVHELLSLLACELDTALTRLQPAMPVADREHLAIELMHACRLTVGGHRLPAFPSLAASELLADVAYSKLYDGLRAVLDTHITMPSAWLDVATLQLLDTVRETAKGEYIPKTRYIAAERNLDEMWRNFRGDFRATGLEYHLSSERIRQLMRPLMAADLKSRQGNLFPDEQP</sequence>
<dbReference type="RefSeq" id="WP_157748521.1">
    <property type="nucleotide sequence ID" value="NZ_JBHSOG010000103.1"/>
</dbReference>
<dbReference type="Proteomes" id="UP001595974">
    <property type="component" value="Unassembled WGS sequence"/>
</dbReference>
<gene>
    <name evidence="1" type="ORF">ACFPTN_22265</name>
</gene>
<protein>
    <submittedName>
        <fullName evidence="1">Uncharacterized protein</fullName>
    </submittedName>
</protein>
<evidence type="ECO:0000313" key="2">
    <source>
        <dbReference type="Proteomes" id="UP001595974"/>
    </source>
</evidence>